<dbReference type="Proteomes" id="UP001241377">
    <property type="component" value="Unassembled WGS sequence"/>
</dbReference>
<keyword evidence="2" id="KW-1185">Reference proteome</keyword>
<protein>
    <submittedName>
        <fullName evidence="1">Uncharacterized protein</fullName>
    </submittedName>
</protein>
<organism evidence="1 2">
    <name type="scientific">Naganishia cerealis</name>
    <dbReference type="NCBI Taxonomy" id="610337"/>
    <lineage>
        <taxon>Eukaryota</taxon>
        <taxon>Fungi</taxon>
        <taxon>Dikarya</taxon>
        <taxon>Basidiomycota</taxon>
        <taxon>Agaricomycotina</taxon>
        <taxon>Tremellomycetes</taxon>
        <taxon>Filobasidiales</taxon>
        <taxon>Filobasidiaceae</taxon>
        <taxon>Naganishia</taxon>
    </lineage>
</organism>
<comment type="caution">
    <text evidence="1">The sequence shown here is derived from an EMBL/GenBank/DDBJ whole genome shotgun (WGS) entry which is preliminary data.</text>
</comment>
<sequence length="256" mass="28597">MARSSNTLAPQVTTCPYTVNKRYLHVESGLPLTVRYIGPLPPFSTVNSDKSSEATIWIGVEWDDPQRGKHSGTYRDLQVFHTRVPGAASFLKFKPRRRHAQTSTAVQHGSLHGEEEMQLLDSGIGLFQAVYQRYISSGDATAHEMPVSKIVLGSSNGQILVEMPNIDKVVQRLRRGLEPPLRNQTSQNGGEPTCLGIKEIGLEDEWVYGVEEDLDDHQADSRHLRKSNQWTTLRGRLTSMVFVTTDTVPLFDTLPS</sequence>
<reference evidence="1" key="1">
    <citation type="submission" date="2023-04" db="EMBL/GenBank/DDBJ databases">
        <title>Draft Genome sequencing of Naganishia species isolated from polar environments using Oxford Nanopore Technology.</title>
        <authorList>
            <person name="Leo P."/>
            <person name="Venkateswaran K."/>
        </authorList>
    </citation>
    <scope>NUCLEOTIDE SEQUENCE</scope>
    <source>
        <strain evidence="1">MNA-CCFEE 5261</strain>
    </source>
</reference>
<proteinExistence type="predicted"/>
<accession>A0ACC2WBF0</accession>
<evidence type="ECO:0000313" key="1">
    <source>
        <dbReference type="EMBL" id="KAJ9107912.1"/>
    </source>
</evidence>
<gene>
    <name evidence="1" type="ORF">QFC19_002655</name>
</gene>
<dbReference type="EMBL" id="JASBWR010000023">
    <property type="protein sequence ID" value="KAJ9107912.1"/>
    <property type="molecule type" value="Genomic_DNA"/>
</dbReference>
<name>A0ACC2WBF0_9TREE</name>
<evidence type="ECO:0000313" key="2">
    <source>
        <dbReference type="Proteomes" id="UP001241377"/>
    </source>
</evidence>